<dbReference type="EMBL" id="JAESVN010000007">
    <property type="protein sequence ID" value="MBL4918624.1"/>
    <property type="molecule type" value="Genomic_DNA"/>
</dbReference>
<evidence type="ECO:0000313" key="2">
    <source>
        <dbReference type="Proteomes" id="UP000648908"/>
    </source>
</evidence>
<protein>
    <submittedName>
        <fullName evidence="1">Uncharacterized protein</fullName>
    </submittedName>
</protein>
<reference evidence="1" key="1">
    <citation type="submission" date="2021-01" db="EMBL/GenBank/DDBJ databases">
        <title>Tabrizicola alba sp. nov. a motile alkaliphilic bacterium isolated from a soda lake.</title>
        <authorList>
            <person name="Szuroczki S."/>
            <person name="Abbaszade G."/>
            <person name="Schumann P."/>
            <person name="Toth E."/>
        </authorList>
    </citation>
    <scope>NUCLEOTIDE SEQUENCE</scope>
    <source>
        <strain evidence="1">DMG-N-6</strain>
    </source>
</reference>
<comment type="caution">
    <text evidence="1">The sequence shown here is derived from an EMBL/GenBank/DDBJ whole genome shotgun (WGS) entry which is preliminary data.</text>
</comment>
<accession>A0A8K0VAG5</accession>
<dbReference type="Proteomes" id="UP000648908">
    <property type="component" value="Unassembled WGS sequence"/>
</dbReference>
<dbReference type="RefSeq" id="WP_202689605.1">
    <property type="nucleotide sequence ID" value="NZ_JAESVN010000007.1"/>
</dbReference>
<organism evidence="1 2">
    <name type="scientific">Szabonella alba</name>
    <dbReference type="NCBI Taxonomy" id="2804194"/>
    <lineage>
        <taxon>Bacteria</taxon>
        <taxon>Pseudomonadati</taxon>
        <taxon>Pseudomonadota</taxon>
        <taxon>Alphaproteobacteria</taxon>
        <taxon>Rhodobacterales</taxon>
        <taxon>Paracoccaceae</taxon>
        <taxon>Szabonella</taxon>
    </lineage>
</organism>
<keyword evidence="2" id="KW-1185">Reference proteome</keyword>
<gene>
    <name evidence="1" type="ORF">JL811_15465</name>
</gene>
<dbReference type="AlphaFoldDB" id="A0A8K0VAG5"/>
<proteinExistence type="predicted"/>
<name>A0A8K0VAG5_9RHOB</name>
<evidence type="ECO:0000313" key="1">
    <source>
        <dbReference type="EMBL" id="MBL4918624.1"/>
    </source>
</evidence>
<sequence>MDQVSGFPADPEYRKQVAQGPVLSLVRHTGECRRPLQRRSVIEVSVHFEGTIVRLHMEPELLRFFPERAREARNSFLRYFKDMEHEVCRESRADASAIRLPVTVRSTLLQALDRKLCMRLYRPLSGREAAGFLGLDKKAFRHLRKEIGIEPSERIPASRHGRSYSYAVFAVSDVIRMQSMIAALLNPGKGLAFQ</sequence>